<dbReference type="KEGG" id="cbr:CBG_20450"/>
<dbReference type="InParanoid" id="A8XXT7"/>
<gene>
    <name evidence="1 3" type="ORF">CBG20450</name>
    <name evidence="1" type="ORF">CBG_20450</name>
</gene>
<dbReference type="AlphaFoldDB" id="A8XXT7"/>
<dbReference type="WormBase" id="CBG20450">
    <property type="protein sequence ID" value="CBP39036"/>
    <property type="gene ID" value="WBGene00039428"/>
</dbReference>
<evidence type="ECO:0000313" key="1">
    <source>
        <dbReference type="EMBL" id="CAP37456.2"/>
    </source>
</evidence>
<sequence length="143" mass="16789">MKFIVVTDDMMIFIVSNLNSKVRWMSYTIRLRYVEMVGLHVSVYVDWRHEVKRNHHEKHKLNGMSMNGIERTTAINEDIAVENSDENREWPLQILAKTFRVELSVSPGNELEAVVDHLEAVEFEREEFCKTQAEFSNFSQANL</sequence>
<dbReference type="GeneID" id="8574062"/>
<dbReference type="EMBL" id="HE601085">
    <property type="protein sequence ID" value="CAP37456.2"/>
    <property type="molecule type" value="Genomic_DNA"/>
</dbReference>
<reference evidence="1 2" key="2">
    <citation type="journal article" date="2011" name="PLoS Genet.">
        <title>Caenorhabditis briggsae recombinant inbred line genotypes reveal inter-strain incompatibility and the evolution of recombination.</title>
        <authorList>
            <person name="Ross J.A."/>
            <person name="Koboldt D.C."/>
            <person name="Staisch J.E."/>
            <person name="Chamberlin H.M."/>
            <person name="Gupta B.P."/>
            <person name="Miller R.D."/>
            <person name="Baird S.E."/>
            <person name="Haag E.S."/>
        </authorList>
    </citation>
    <scope>NUCLEOTIDE SEQUENCE [LARGE SCALE GENOMIC DNA]</scope>
    <source>
        <strain evidence="1 2">AF16</strain>
    </source>
</reference>
<accession>A8XXT7</accession>
<name>A8XXT7_CAEBR</name>
<dbReference type="Proteomes" id="UP000008549">
    <property type="component" value="Unassembled WGS sequence"/>
</dbReference>
<dbReference type="HOGENOM" id="CLU_1807928_0_0_1"/>
<protein>
    <submittedName>
        <fullName evidence="1">Protein CBG20450</fullName>
    </submittedName>
</protein>
<reference evidence="1 2" key="1">
    <citation type="journal article" date="2003" name="PLoS Biol.">
        <title>The genome sequence of Caenorhabditis briggsae: a platform for comparative genomics.</title>
        <authorList>
            <person name="Stein L.D."/>
            <person name="Bao Z."/>
            <person name="Blasiar D."/>
            <person name="Blumenthal T."/>
            <person name="Brent M.R."/>
            <person name="Chen N."/>
            <person name="Chinwalla A."/>
            <person name="Clarke L."/>
            <person name="Clee C."/>
            <person name="Coghlan A."/>
            <person name="Coulson A."/>
            <person name="D'Eustachio P."/>
            <person name="Fitch D.H."/>
            <person name="Fulton L.A."/>
            <person name="Fulton R.E."/>
            <person name="Griffiths-Jones S."/>
            <person name="Harris T.W."/>
            <person name="Hillier L.W."/>
            <person name="Kamath R."/>
            <person name="Kuwabara P.E."/>
            <person name="Mardis E.R."/>
            <person name="Marra M.A."/>
            <person name="Miner T.L."/>
            <person name="Minx P."/>
            <person name="Mullikin J.C."/>
            <person name="Plumb R.W."/>
            <person name="Rogers J."/>
            <person name="Schein J.E."/>
            <person name="Sohrmann M."/>
            <person name="Spieth J."/>
            <person name="Stajich J.E."/>
            <person name="Wei C."/>
            <person name="Willey D."/>
            <person name="Wilson R.K."/>
            <person name="Durbin R."/>
            <person name="Waterston R.H."/>
        </authorList>
    </citation>
    <scope>NUCLEOTIDE SEQUENCE [LARGE SCALE GENOMIC DNA]</scope>
    <source>
        <strain evidence="1 2">AF16</strain>
    </source>
</reference>
<organism evidence="1 2">
    <name type="scientific">Caenorhabditis briggsae</name>
    <dbReference type="NCBI Taxonomy" id="6238"/>
    <lineage>
        <taxon>Eukaryota</taxon>
        <taxon>Metazoa</taxon>
        <taxon>Ecdysozoa</taxon>
        <taxon>Nematoda</taxon>
        <taxon>Chromadorea</taxon>
        <taxon>Rhabditida</taxon>
        <taxon>Rhabditina</taxon>
        <taxon>Rhabditomorpha</taxon>
        <taxon>Rhabditoidea</taxon>
        <taxon>Rhabditidae</taxon>
        <taxon>Peloderinae</taxon>
        <taxon>Caenorhabditis</taxon>
    </lineage>
</organism>
<evidence type="ECO:0000313" key="3">
    <source>
        <dbReference type="WormBase" id="CBG20450"/>
    </source>
</evidence>
<proteinExistence type="predicted"/>
<evidence type="ECO:0000313" key="2">
    <source>
        <dbReference type="Proteomes" id="UP000008549"/>
    </source>
</evidence>
<dbReference type="CTD" id="8574062"/>
<keyword evidence="2" id="KW-1185">Reference proteome</keyword>
<dbReference type="RefSeq" id="XP_045097042.1">
    <property type="nucleotide sequence ID" value="XM_045243065.1"/>
</dbReference>